<dbReference type="Gene3D" id="2.40.128.460">
    <property type="entry name" value="Periplasmic lysozyme inhibitor of I-type lysozyme"/>
    <property type="match status" value="1"/>
</dbReference>
<evidence type="ECO:0000313" key="2">
    <source>
        <dbReference type="EMBL" id="KAB8198135.1"/>
    </source>
</evidence>
<dbReference type="EMBL" id="VICD02000049">
    <property type="protein sequence ID" value="KAB8198135.1"/>
    <property type="molecule type" value="Genomic_DNA"/>
</dbReference>
<evidence type="ECO:0008006" key="4">
    <source>
        <dbReference type="Google" id="ProtNLM"/>
    </source>
</evidence>
<feature type="compositionally biased region" description="Low complexity" evidence="1">
    <location>
        <begin position="37"/>
        <end position="57"/>
    </location>
</feature>
<dbReference type="PROSITE" id="PS51257">
    <property type="entry name" value="PROKAR_LIPOPROTEIN"/>
    <property type="match status" value="1"/>
</dbReference>
<sequence>MRYPILATAVAAILAGCSAPQSETGQAASADGERAAMEAATETAAPERTAAADAADASPQAQGFAQRYELQGIAFDVRAGGGTLTVTPSGLEASNEAMVTEIEGTVSAAEVADVNADGSPEIYVFVQPPGGKATARLVAYSTNNLKSMSEIYLAPLSEDAENGPAFGGGNEFAVIENFIGQRFPVIGDDGKPTGKTRQLLYRLEPGEAGWVLVLDQVQEY</sequence>
<comment type="caution">
    <text evidence="2">The sequence shown here is derived from an EMBL/GenBank/DDBJ whole genome shotgun (WGS) entry which is preliminary data.</text>
</comment>
<organism evidence="2 3">
    <name type="scientific">Marilutibacter maris</name>
    <dbReference type="NCBI Taxonomy" id="1605891"/>
    <lineage>
        <taxon>Bacteria</taxon>
        <taxon>Pseudomonadati</taxon>
        <taxon>Pseudomonadota</taxon>
        <taxon>Gammaproteobacteria</taxon>
        <taxon>Lysobacterales</taxon>
        <taxon>Lysobacteraceae</taxon>
        <taxon>Marilutibacter</taxon>
    </lineage>
</organism>
<dbReference type="Proteomes" id="UP000320431">
    <property type="component" value="Unassembled WGS sequence"/>
</dbReference>
<reference evidence="2 3" key="1">
    <citation type="submission" date="2019-10" db="EMBL/GenBank/DDBJ databases">
        <title>Lysobacter alkalisoli sp. nov., isolated from saline-alkaline soil.</title>
        <authorList>
            <person name="Sun J.-Q."/>
        </authorList>
    </citation>
    <scope>NUCLEOTIDE SEQUENCE [LARGE SCALE GENOMIC DNA]</scope>
    <source>
        <strain evidence="2 3">KCTC 42381</strain>
    </source>
</reference>
<evidence type="ECO:0000256" key="1">
    <source>
        <dbReference type="SAM" id="MobiDB-lite"/>
    </source>
</evidence>
<accession>A0A508B664</accession>
<name>A0A508B664_9GAMM</name>
<protein>
    <recommendedName>
        <fullName evidence="4">VCBS repeat-containing protein</fullName>
    </recommendedName>
</protein>
<evidence type="ECO:0000313" key="3">
    <source>
        <dbReference type="Proteomes" id="UP000320431"/>
    </source>
</evidence>
<dbReference type="RefSeq" id="WP_141481316.1">
    <property type="nucleotide sequence ID" value="NZ_VICD02000049.1"/>
</dbReference>
<gene>
    <name evidence="2" type="ORF">FKV24_003635</name>
</gene>
<dbReference type="InterPro" id="IPR038643">
    <property type="entry name" value="PliI_sf"/>
</dbReference>
<proteinExistence type="predicted"/>
<feature type="region of interest" description="Disordered" evidence="1">
    <location>
        <begin position="21"/>
        <end position="58"/>
    </location>
</feature>
<dbReference type="AlphaFoldDB" id="A0A508B664"/>